<evidence type="ECO:0000313" key="3">
    <source>
        <dbReference type="Proteomes" id="UP001222800"/>
    </source>
</evidence>
<dbReference type="Proteomes" id="UP001222800">
    <property type="component" value="Chromosome"/>
</dbReference>
<dbReference type="EMBL" id="CP120733">
    <property type="protein sequence ID" value="WFD10229.1"/>
    <property type="molecule type" value="Genomic_DNA"/>
</dbReference>
<dbReference type="Pfam" id="PF09648">
    <property type="entry name" value="YycI"/>
    <property type="match status" value="1"/>
</dbReference>
<keyword evidence="3" id="KW-1185">Reference proteome</keyword>
<organism evidence="2 3">
    <name type="scientific">Tepidibacter hydrothermalis</name>
    <dbReference type="NCBI Taxonomy" id="3036126"/>
    <lineage>
        <taxon>Bacteria</taxon>
        <taxon>Bacillati</taxon>
        <taxon>Bacillota</taxon>
        <taxon>Clostridia</taxon>
        <taxon>Peptostreptococcales</taxon>
        <taxon>Peptostreptococcaceae</taxon>
        <taxon>Tepidibacter</taxon>
    </lineage>
</organism>
<accession>A0ABY8EEM4</accession>
<evidence type="ECO:0000259" key="1">
    <source>
        <dbReference type="Pfam" id="PF09648"/>
    </source>
</evidence>
<proteinExistence type="predicted"/>
<gene>
    <name evidence="2" type="primary">yycI</name>
    <name evidence="2" type="ORF">P4S50_18015</name>
</gene>
<protein>
    <submittedName>
        <fullName evidence="2">Two-component system regulatory protein YycI</fullName>
    </submittedName>
</protein>
<sequence length="253" mass="29856">MDWSKSKTILIIAFILTNIVLGYNLYINVFRHDTEDIFSDSSINNLNKLLSTKNISINTQIPKDTPSLSTLSIKYEDLNKSDLDSVFKQDGVYKIEDKRIIYNGKSDIDELDISECTSFTKKFLNKYNFDDDTYLKSTIKKQDRIEIIYTGKYKNYFLEESYMKFVFYENKDFSFERLWIVPIEEKKQKKRVIPSVEAIMSAYSQMPKDSVINEIKLGYYFESNNMDIEQGDIGPVWRLKVNNEYIYIKAFDL</sequence>
<dbReference type="RefSeq" id="WP_277732207.1">
    <property type="nucleotide sequence ID" value="NZ_CP120733.1"/>
</dbReference>
<dbReference type="Gene3D" id="2.40.128.690">
    <property type="entry name" value="YycH protein, domain 3-like"/>
    <property type="match status" value="1"/>
</dbReference>
<feature type="domain" description="Regulatory protein YycH-like" evidence="1">
    <location>
        <begin position="39"/>
        <end position="249"/>
    </location>
</feature>
<name>A0ABY8EEM4_9FIRM</name>
<reference evidence="2 3" key="1">
    <citation type="submission" date="2023-03" db="EMBL/GenBank/DDBJ databases">
        <title>Complete genome sequence of Tepidibacter sp. SWIR-1, isolated from a deep-sea hydrothermal vent.</title>
        <authorList>
            <person name="Li X."/>
        </authorList>
    </citation>
    <scope>NUCLEOTIDE SEQUENCE [LARGE SCALE GENOMIC DNA]</scope>
    <source>
        <strain evidence="2 3">SWIR-1</strain>
    </source>
</reference>
<evidence type="ECO:0000313" key="2">
    <source>
        <dbReference type="EMBL" id="WFD10229.1"/>
    </source>
</evidence>
<dbReference type="InterPro" id="IPR018604">
    <property type="entry name" value="YycI-like"/>
</dbReference>